<evidence type="ECO:0000313" key="4">
    <source>
        <dbReference type="Proteomes" id="UP000246410"/>
    </source>
</evidence>
<dbReference type="InterPro" id="IPR050789">
    <property type="entry name" value="Diverse_Enzym_Activities"/>
</dbReference>
<keyword evidence="4" id="KW-1185">Reference proteome</keyword>
<comment type="caution">
    <text evidence="3">The sequence shown here is derived from an EMBL/GenBank/DDBJ whole genome shotgun (WGS) entry which is preliminary data.</text>
</comment>
<dbReference type="EMBL" id="QGTL01000011">
    <property type="protein sequence ID" value="PWV71027.1"/>
    <property type="molecule type" value="Genomic_DNA"/>
</dbReference>
<evidence type="ECO:0000259" key="2">
    <source>
        <dbReference type="Pfam" id="PF00144"/>
    </source>
</evidence>
<dbReference type="Pfam" id="PF00144">
    <property type="entry name" value="Beta-lactamase"/>
    <property type="match status" value="1"/>
</dbReference>
<gene>
    <name evidence="3" type="ORF">DFR69_11116</name>
</gene>
<feature type="chain" id="PRO_5016270763" evidence="1">
    <location>
        <begin position="30"/>
        <end position="381"/>
    </location>
</feature>
<protein>
    <submittedName>
        <fullName evidence="3">CubicO group peptidase (Beta-lactamase class C family)</fullName>
    </submittedName>
</protein>
<organism evidence="3 4">
    <name type="scientific">Nocardia neocaledoniensis</name>
    <dbReference type="NCBI Taxonomy" id="236511"/>
    <lineage>
        <taxon>Bacteria</taxon>
        <taxon>Bacillati</taxon>
        <taxon>Actinomycetota</taxon>
        <taxon>Actinomycetes</taxon>
        <taxon>Mycobacteriales</taxon>
        <taxon>Nocardiaceae</taxon>
        <taxon>Nocardia</taxon>
    </lineage>
</organism>
<dbReference type="Gene3D" id="3.40.710.10">
    <property type="entry name" value="DD-peptidase/beta-lactamase superfamily"/>
    <property type="match status" value="1"/>
</dbReference>
<dbReference type="PANTHER" id="PTHR43283:SF7">
    <property type="entry name" value="BETA-LACTAMASE-RELATED DOMAIN-CONTAINING PROTEIN"/>
    <property type="match status" value="1"/>
</dbReference>
<dbReference type="SUPFAM" id="SSF56601">
    <property type="entry name" value="beta-lactamase/transpeptidase-like"/>
    <property type="match status" value="1"/>
</dbReference>
<feature type="domain" description="Beta-lactamase-related" evidence="2">
    <location>
        <begin position="79"/>
        <end position="344"/>
    </location>
</feature>
<dbReference type="AlphaFoldDB" id="A0A317N8L6"/>
<accession>A0A317N8L6</accession>
<feature type="signal peptide" evidence="1">
    <location>
        <begin position="1"/>
        <end position="29"/>
    </location>
</feature>
<dbReference type="PANTHER" id="PTHR43283">
    <property type="entry name" value="BETA-LACTAMASE-RELATED"/>
    <property type="match status" value="1"/>
</dbReference>
<dbReference type="InterPro" id="IPR012338">
    <property type="entry name" value="Beta-lactam/transpept-like"/>
</dbReference>
<sequence>MVARPVTVLTAATALLLGAAGSLAPAASAAPTSPAASCAEPEPGRTPELRAAETVGMDPAAVSAAVSFGAQHLAHAVQIYRHGCLVGQHLATSEIAMPLASGSKGVAAVAIGRAVTLGYLGIDDPLATYFPEADPAHGRITVRQILNQTSGMAFTWPTDIASTAAGTSVHDALTAPIAAEPGTTFLYAQNVLVLLAEIISRTTGTDFLDFLQREVMGPIGIERSSWRWTEDPSGHAMVSGGLSMRPSDLARIGRLLLQNGRWENRNLIDPAYIEAATTPSSANGGYGFLWWLNAGESYRSVDVPARLRTRRVFPGLPEDTYAFSGALGQFAVMIPSLDMVIVRLGVPDTFDPADPFSFLTGTSNPNNTELFGKAVAAVTDR</sequence>
<evidence type="ECO:0000313" key="3">
    <source>
        <dbReference type="EMBL" id="PWV71027.1"/>
    </source>
</evidence>
<proteinExistence type="predicted"/>
<keyword evidence="1" id="KW-0732">Signal</keyword>
<evidence type="ECO:0000256" key="1">
    <source>
        <dbReference type="SAM" id="SignalP"/>
    </source>
</evidence>
<dbReference type="InterPro" id="IPR001466">
    <property type="entry name" value="Beta-lactam-related"/>
</dbReference>
<dbReference type="Proteomes" id="UP000246410">
    <property type="component" value="Unassembled WGS sequence"/>
</dbReference>
<reference evidence="3 4" key="1">
    <citation type="submission" date="2018-05" db="EMBL/GenBank/DDBJ databases">
        <title>Genomic Encyclopedia of Type Strains, Phase IV (KMG-IV): sequencing the most valuable type-strain genomes for metagenomic binning, comparative biology and taxonomic classification.</title>
        <authorList>
            <person name="Goeker M."/>
        </authorList>
    </citation>
    <scope>NUCLEOTIDE SEQUENCE [LARGE SCALE GENOMIC DNA]</scope>
    <source>
        <strain evidence="3 4">DSM 44717</strain>
    </source>
</reference>
<dbReference type="RefSeq" id="WP_110040131.1">
    <property type="nucleotide sequence ID" value="NZ_QGTL01000011.1"/>
</dbReference>
<name>A0A317N8L6_9NOCA</name>